<dbReference type="AlphaFoldDB" id="A0A8H5BSI0"/>
<evidence type="ECO:0000256" key="1">
    <source>
        <dbReference type="SAM" id="MobiDB-lite"/>
    </source>
</evidence>
<dbReference type="Proteomes" id="UP000567179">
    <property type="component" value="Unassembled WGS sequence"/>
</dbReference>
<dbReference type="EMBL" id="JAACJJ010000005">
    <property type="protein sequence ID" value="KAF5328261.1"/>
    <property type="molecule type" value="Genomic_DNA"/>
</dbReference>
<feature type="region of interest" description="Disordered" evidence="1">
    <location>
        <begin position="346"/>
        <end position="368"/>
    </location>
</feature>
<evidence type="ECO:0000313" key="3">
    <source>
        <dbReference type="Proteomes" id="UP000567179"/>
    </source>
</evidence>
<proteinExistence type="predicted"/>
<protein>
    <submittedName>
        <fullName evidence="2">Uncharacterized protein</fullName>
    </submittedName>
</protein>
<comment type="caution">
    <text evidence="2">The sequence shown here is derived from an EMBL/GenBank/DDBJ whole genome shotgun (WGS) entry which is preliminary data.</text>
</comment>
<feature type="compositionally biased region" description="Basic and acidic residues" evidence="1">
    <location>
        <begin position="354"/>
        <end position="368"/>
    </location>
</feature>
<feature type="region of interest" description="Disordered" evidence="1">
    <location>
        <begin position="207"/>
        <end position="240"/>
    </location>
</feature>
<accession>A0A8H5BSI0</accession>
<gene>
    <name evidence="2" type="ORF">D9619_013372</name>
</gene>
<sequence>MYSVTHETKKAWIPCPRPTNANRGNTRARIDQSEPLPSLPSESIGIGHDASIKNTRTKPSVSITGGLDRPQLFLSAQPRDEDGVGRVFNGRCEKHEQEGIAGGEGHRDACSDTSGPAAPVCATERCMIPFPMSSTSEKRSTAAAPAPVPALVPATTATGTWMIILGSTLFASSFFPLRQSRNDDSDCASQVLDGRCENELEEEQKKAFSSSAAATSGEVTRADSRLLSTSAPTSGTPSAPLLLASSTPLKDGKKVNAAACTGGKTTVVPGAGGGATCGGCRECGEGRARAPRRAMKDTIWVVPMPSTPSTPRRGEQAKIYLFHTWFTWAHGEVPLFIVLGSRVEEESNGLRGGYGDDDKGDDSWHGSA</sequence>
<feature type="compositionally biased region" description="Low complexity" evidence="1">
    <location>
        <begin position="207"/>
        <end position="216"/>
    </location>
</feature>
<reference evidence="2 3" key="1">
    <citation type="journal article" date="2020" name="ISME J.">
        <title>Uncovering the hidden diversity of litter-decomposition mechanisms in mushroom-forming fungi.</title>
        <authorList>
            <person name="Floudas D."/>
            <person name="Bentzer J."/>
            <person name="Ahren D."/>
            <person name="Johansson T."/>
            <person name="Persson P."/>
            <person name="Tunlid A."/>
        </authorList>
    </citation>
    <scope>NUCLEOTIDE SEQUENCE [LARGE SCALE GENOMIC DNA]</scope>
    <source>
        <strain evidence="2 3">CBS 101986</strain>
    </source>
</reference>
<feature type="region of interest" description="Disordered" evidence="1">
    <location>
        <begin position="1"/>
        <end position="25"/>
    </location>
</feature>
<evidence type="ECO:0000313" key="2">
    <source>
        <dbReference type="EMBL" id="KAF5328261.1"/>
    </source>
</evidence>
<organism evidence="2 3">
    <name type="scientific">Psilocybe cf. subviscida</name>
    <dbReference type="NCBI Taxonomy" id="2480587"/>
    <lineage>
        <taxon>Eukaryota</taxon>
        <taxon>Fungi</taxon>
        <taxon>Dikarya</taxon>
        <taxon>Basidiomycota</taxon>
        <taxon>Agaricomycotina</taxon>
        <taxon>Agaricomycetes</taxon>
        <taxon>Agaricomycetidae</taxon>
        <taxon>Agaricales</taxon>
        <taxon>Agaricineae</taxon>
        <taxon>Strophariaceae</taxon>
        <taxon>Psilocybe</taxon>
    </lineage>
</organism>
<feature type="compositionally biased region" description="Basic and acidic residues" evidence="1">
    <location>
        <begin position="1"/>
        <end position="10"/>
    </location>
</feature>
<name>A0A8H5BSI0_9AGAR</name>
<keyword evidence="3" id="KW-1185">Reference proteome</keyword>
<feature type="compositionally biased region" description="Low complexity" evidence="1">
    <location>
        <begin position="226"/>
        <end position="240"/>
    </location>
</feature>